<dbReference type="GO" id="GO:0006508">
    <property type="term" value="P:proteolysis"/>
    <property type="evidence" value="ECO:0007669"/>
    <property type="project" value="UniProtKB-KW"/>
</dbReference>
<dbReference type="InterPro" id="IPR001940">
    <property type="entry name" value="Peptidase_S1C"/>
</dbReference>
<feature type="domain" description="PDZ" evidence="3">
    <location>
        <begin position="251"/>
        <end position="338"/>
    </location>
</feature>
<proteinExistence type="predicted"/>
<dbReference type="Proteomes" id="UP000433101">
    <property type="component" value="Unassembled WGS sequence"/>
</dbReference>
<accession>A0A7X3LY99</accession>
<dbReference type="Gene3D" id="2.40.10.120">
    <property type="match status" value="1"/>
</dbReference>
<comment type="caution">
    <text evidence="4">The sequence shown here is derived from an EMBL/GenBank/DDBJ whole genome shotgun (WGS) entry which is preliminary data.</text>
</comment>
<keyword evidence="5" id="KW-1185">Reference proteome</keyword>
<dbReference type="SUPFAM" id="SSF50494">
    <property type="entry name" value="Trypsin-like serine proteases"/>
    <property type="match status" value="1"/>
</dbReference>
<dbReference type="Pfam" id="PF13365">
    <property type="entry name" value="Trypsin_2"/>
    <property type="match status" value="1"/>
</dbReference>
<protein>
    <submittedName>
        <fullName evidence="4">PDZ domain-containing protein</fullName>
    </submittedName>
</protein>
<organism evidence="4 5">
    <name type="scientific">Stappia sediminis</name>
    <dbReference type="NCBI Taxonomy" id="2692190"/>
    <lineage>
        <taxon>Bacteria</taxon>
        <taxon>Pseudomonadati</taxon>
        <taxon>Pseudomonadota</taxon>
        <taxon>Alphaproteobacteria</taxon>
        <taxon>Hyphomicrobiales</taxon>
        <taxon>Stappiaceae</taxon>
        <taxon>Stappia</taxon>
    </lineage>
</organism>
<dbReference type="Gene3D" id="2.30.42.10">
    <property type="match status" value="1"/>
</dbReference>
<dbReference type="PANTHER" id="PTHR43343:SF3">
    <property type="entry name" value="PROTEASE DO-LIKE 8, CHLOROPLASTIC"/>
    <property type="match status" value="1"/>
</dbReference>
<sequence length="348" mass="35996">MGRPEQGARLFFSHHIHLPQSGSRQAFAGGRRAERLMRFPQRRAVCAALATVLLSGVLAAHAKANGIAEARNAVVALLPAWPKGQANQEEPEGSAVVVKDGTWLVTADHVLGPAKSARIRLADGSVFPVEIIARDRASDLAVLRSSEALPALEFAKEDPEVAEEVCAIGNAFGLGMTVSCGVVSAVARGGVGFNAVEDFIQTDASVNPGASGGALVDGKGRLVGVLSAIFTKSSDGDLGVNFAASAPLVQAVLASVTNYGRMEHISLGVALEPTEPGPQPAGLTVRRLDEEGLAARAGFLPGDVILAVDGVAAMSVPALRGRLARAGSQPEISIRRNGKTETLTIKTK</sequence>
<name>A0A7X3LY99_9HYPH</name>
<dbReference type="PROSITE" id="PS50106">
    <property type="entry name" value="PDZ"/>
    <property type="match status" value="1"/>
</dbReference>
<dbReference type="PANTHER" id="PTHR43343">
    <property type="entry name" value="PEPTIDASE S12"/>
    <property type="match status" value="1"/>
</dbReference>
<evidence type="ECO:0000256" key="2">
    <source>
        <dbReference type="ARBA" id="ARBA00022801"/>
    </source>
</evidence>
<reference evidence="4 5" key="1">
    <citation type="submission" date="2019-12" db="EMBL/GenBank/DDBJ databases">
        <authorList>
            <person name="Li M."/>
        </authorList>
    </citation>
    <scope>NUCLEOTIDE SEQUENCE [LARGE SCALE GENOMIC DNA]</scope>
    <source>
        <strain evidence="4 5">GBMRC 2046</strain>
    </source>
</reference>
<evidence type="ECO:0000313" key="4">
    <source>
        <dbReference type="EMBL" id="MXN67384.1"/>
    </source>
</evidence>
<dbReference type="InterPro" id="IPR051201">
    <property type="entry name" value="Chloro_Bact_Ser_Proteases"/>
</dbReference>
<dbReference type="InterPro" id="IPR036034">
    <property type="entry name" value="PDZ_sf"/>
</dbReference>
<keyword evidence="2" id="KW-0378">Hydrolase</keyword>
<evidence type="ECO:0000256" key="1">
    <source>
        <dbReference type="ARBA" id="ARBA00022670"/>
    </source>
</evidence>
<evidence type="ECO:0000313" key="5">
    <source>
        <dbReference type="Proteomes" id="UP000433101"/>
    </source>
</evidence>
<dbReference type="PRINTS" id="PR00834">
    <property type="entry name" value="PROTEASES2C"/>
</dbReference>
<dbReference type="SUPFAM" id="SSF50156">
    <property type="entry name" value="PDZ domain-like"/>
    <property type="match status" value="1"/>
</dbReference>
<dbReference type="InterPro" id="IPR009003">
    <property type="entry name" value="Peptidase_S1_PA"/>
</dbReference>
<dbReference type="AlphaFoldDB" id="A0A7X3LY99"/>
<dbReference type="SMART" id="SM00228">
    <property type="entry name" value="PDZ"/>
    <property type="match status" value="1"/>
</dbReference>
<dbReference type="GO" id="GO:0004252">
    <property type="term" value="F:serine-type endopeptidase activity"/>
    <property type="evidence" value="ECO:0007669"/>
    <property type="project" value="InterPro"/>
</dbReference>
<evidence type="ECO:0000259" key="3">
    <source>
        <dbReference type="PROSITE" id="PS50106"/>
    </source>
</evidence>
<dbReference type="EMBL" id="WUMV01000010">
    <property type="protein sequence ID" value="MXN67384.1"/>
    <property type="molecule type" value="Genomic_DNA"/>
</dbReference>
<dbReference type="InterPro" id="IPR001478">
    <property type="entry name" value="PDZ"/>
</dbReference>
<gene>
    <name evidence="4" type="ORF">GR183_20955</name>
</gene>
<dbReference type="Pfam" id="PF13180">
    <property type="entry name" value="PDZ_2"/>
    <property type="match status" value="1"/>
</dbReference>
<keyword evidence="1" id="KW-0645">Protease</keyword>